<dbReference type="InterPro" id="IPR058649">
    <property type="entry name" value="CzcB_C"/>
</dbReference>
<dbReference type="Gene3D" id="2.40.30.170">
    <property type="match status" value="1"/>
</dbReference>
<evidence type="ECO:0000259" key="10">
    <source>
        <dbReference type="Pfam" id="PF25954"/>
    </source>
</evidence>
<keyword evidence="5" id="KW-0105">Cadmium resistance</keyword>
<evidence type="ECO:0000256" key="5">
    <source>
        <dbReference type="ARBA" id="ARBA00043263"/>
    </source>
</evidence>
<proteinExistence type="inferred from homology"/>
<dbReference type="AlphaFoldDB" id="A0A4Y9S699"/>
<dbReference type="InterPro" id="IPR006143">
    <property type="entry name" value="RND_pump_MFP"/>
</dbReference>
<feature type="domain" description="CzcB-like alpha-helical hairpin" evidence="9">
    <location>
        <begin position="138"/>
        <end position="197"/>
    </location>
</feature>
<dbReference type="InterPro" id="IPR058792">
    <property type="entry name" value="Beta-barrel_RND_2"/>
</dbReference>
<sequence>MKFNTDKKSLKSALAIVLIGVALGAAILFWKKDGVGVAPAPRAGAAAEQEEGAHAEQAGVILMNASQIQTAGISLAKAQGASIGNVIQLPGEVRFNEDLTAHIVPRTPGVAETVSADLGQSVRKGQVLAVISSPALADLRSASLAAQKRLGLAQLTFQREKKLWEDKISAEQDYLQAQTALREAEIEAQTARSKLSALGAGEADGALNRYVLRAPFSGEILEKHIAQGEAVKEDANVFLLSDLSSVWVELVVTPRDLDAVRVGATVRITSAASDTSTTGKVSYVGNLLGEQTRTAKARVVIANPDMAWRPGLFVNAALIRGERQVAVAVAADAVQTVAGKSVVYVRVDKGFKAQPVKTGNNDGKLVEIVAGLEAGTEYAAGGSFVVKAEQDKGSAGHED</sequence>
<evidence type="ECO:0000256" key="3">
    <source>
        <dbReference type="ARBA" id="ARBA00022833"/>
    </source>
</evidence>
<dbReference type="InterPro" id="IPR051909">
    <property type="entry name" value="MFP_Cation_Efflux"/>
</dbReference>
<keyword evidence="7" id="KW-0175">Coiled coil</keyword>
<gene>
    <name evidence="13" type="ORF">E4L98_22535</name>
</gene>
<feature type="coiled-coil region" evidence="7">
    <location>
        <begin position="167"/>
        <end position="194"/>
    </location>
</feature>
<dbReference type="Gene3D" id="1.10.287.470">
    <property type="entry name" value="Helix hairpin bin"/>
    <property type="match status" value="1"/>
</dbReference>
<comment type="function">
    <text evidence="6">CzcA and CzcB together would act in zinc efflux nearly as effectively as the complete czc efflux system (CzcABC). The CzcB protein is thought to funnel zinc cations to the CzcA transport protein.</text>
</comment>
<evidence type="ECO:0000256" key="7">
    <source>
        <dbReference type="SAM" id="Coils"/>
    </source>
</evidence>
<keyword evidence="8" id="KW-1133">Transmembrane helix</keyword>
<dbReference type="RefSeq" id="WP_135203786.1">
    <property type="nucleotide sequence ID" value="NZ_SPVG01000225.1"/>
</dbReference>
<keyword evidence="4" id="KW-0170">Cobalt</keyword>
<dbReference type="InterPro" id="IPR058648">
    <property type="entry name" value="HH_CzcB-like"/>
</dbReference>
<keyword evidence="14" id="KW-1185">Reference proteome</keyword>
<comment type="similarity">
    <text evidence="1">Belongs to the membrane fusion protein (MFP) (TC 8.A.1) family.</text>
</comment>
<dbReference type="GO" id="GO:0060003">
    <property type="term" value="P:copper ion export"/>
    <property type="evidence" value="ECO:0007669"/>
    <property type="project" value="TreeGrafter"/>
</dbReference>
<evidence type="ECO:0000313" key="13">
    <source>
        <dbReference type="EMBL" id="TFW16734.1"/>
    </source>
</evidence>
<dbReference type="GO" id="GO:0022857">
    <property type="term" value="F:transmembrane transporter activity"/>
    <property type="evidence" value="ECO:0007669"/>
    <property type="project" value="InterPro"/>
</dbReference>
<dbReference type="GO" id="GO:0046686">
    <property type="term" value="P:response to cadmium ion"/>
    <property type="evidence" value="ECO:0007669"/>
    <property type="project" value="UniProtKB-KW"/>
</dbReference>
<evidence type="ECO:0000259" key="9">
    <source>
        <dbReference type="Pfam" id="PF25893"/>
    </source>
</evidence>
<dbReference type="Pfam" id="PF25975">
    <property type="entry name" value="CzcB_C"/>
    <property type="match status" value="1"/>
</dbReference>
<dbReference type="GO" id="GO:0016020">
    <property type="term" value="C:membrane"/>
    <property type="evidence" value="ECO:0007669"/>
    <property type="project" value="InterPro"/>
</dbReference>
<keyword evidence="8" id="KW-0812">Transmembrane</keyword>
<reference evidence="13 14" key="1">
    <citation type="submission" date="2019-03" db="EMBL/GenBank/DDBJ databases">
        <title>Draft Genome Sequence of Duganella callidus sp. nov., a Novel Duganella Species Isolated from Cultivated Soil.</title>
        <authorList>
            <person name="Raths R."/>
            <person name="Peta V."/>
            <person name="Bucking H."/>
        </authorList>
    </citation>
    <scope>NUCLEOTIDE SEQUENCE [LARGE SCALE GENOMIC DNA]</scope>
    <source>
        <strain evidence="13 14">DN04</strain>
    </source>
</reference>
<dbReference type="Proteomes" id="UP000297729">
    <property type="component" value="Unassembled WGS sequence"/>
</dbReference>
<evidence type="ECO:0000256" key="8">
    <source>
        <dbReference type="SAM" id="Phobius"/>
    </source>
</evidence>
<keyword evidence="3" id="KW-0862">Zinc</keyword>
<dbReference type="Pfam" id="PF25893">
    <property type="entry name" value="HH_CzcB"/>
    <property type="match status" value="1"/>
</dbReference>
<keyword evidence="8" id="KW-0472">Membrane</keyword>
<accession>A0A4Y9S699</accession>
<feature type="domain" description="CusB-like beta-barrel" evidence="10">
    <location>
        <begin position="245"/>
        <end position="318"/>
    </location>
</feature>
<dbReference type="GO" id="GO:0015679">
    <property type="term" value="P:plasma membrane copper ion transport"/>
    <property type="evidence" value="ECO:0007669"/>
    <property type="project" value="TreeGrafter"/>
</dbReference>
<keyword evidence="2" id="KW-0813">Transport</keyword>
<evidence type="ECO:0000313" key="14">
    <source>
        <dbReference type="Proteomes" id="UP000297729"/>
    </source>
</evidence>
<evidence type="ECO:0000256" key="2">
    <source>
        <dbReference type="ARBA" id="ARBA00022448"/>
    </source>
</evidence>
<dbReference type="Pfam" id="PF25973">
    <property type="entry name" value="BSH_CzcB"/>
    <property type="match status" value="1"/>
</dbReference>
<dbReference type="NCBIfam" id="TIGR01730">
    <property type="entry name" value="RND_mfp"/>
    <property type="match status" value="1"/>
</dbReference>
<evidence type="ECO:0000256" key="4">
    <source>
        <dbReference type="ARBA" id="ARBA00023285"/>
    </source>
</evidence>
<dbReference type="GO" id="GO:0030288">
    <property type="term" value="C:outer membrane-bounded periplasmic space"/>
    <property type="evidence" value="ECO:0007669"/>
    <property type="project" value="TreeGrafter"/>
</dbReference>
<dbReference type="GO" id="GO:0046914">
    <property type="term" value="F:transition metal ion binding"/>
    <property type="evidence" value="ECO:0007669"/>
    <property type="project" value="TreeGrafter"/>
</dbReference>
<protein>
    <submittedName>
        <fullName evidence="13">Efflux RND transporter periplasmic adaptor subunit</fullName>
    </submittedName>
</protein>
<dbReference type="EMBL" id="SPVG01000225">
    <property type="protein sequence ID" value="TFW16734.1"/>
    <property type="molecule type" value="Genomic_DNA"/>
</dbReference>
<dbReference type="FunFam" id="2.40.30.170:FF:000010">
    <property type="entry name" value="Efflux RND transporter periplasmic adaptor subunit"/>
    <property type="match status" value="1"/>
</dbReference>
<dbReference type="OrthoDB" id="9768185at2"/>
<dbReference type="Pfam" id="PF25954">
    <property type="entry name" value="Beta-barrel_RND_2"/>
    <property type="match status" value="1"/>
</dbReference>
<dbReference type="FunFam" id="2.40.420.20:FF:000006">
    <property type="entry name" value="RND family efflux transporter MFP subunit"/>
    <property type="match status" value="1"/>
</dbReference>
<feature type="domain" description="CzcB-like barrel-sandwich hybrid" evidence="11">
    <location>
        <begin position="100"/>
        <end position="242"/>
    </location>
</feature>
<feature type="transmembrane region" description="Helical" evidence="8">
    <location>
        <begin position="12"/>
        <end position="30"/>
    </location>
</feature>
<feature type="domain" description="CzcB-like C-terminal circularly permuted SH3-like" evidence="12">
    <location>
        <begin position="327"/>
        <end position="387"/>
    </location>
</feature>
<comment type="caution">
    <text evidence="13">The sequence shown here is derived from an EMBL/GenBank/DDBJ whole genome shotgun (WGS) entry which is preliminary data.</text>
</comment>
<dbReference type="PANTHER" id="PTHR30097">
    <property type="entry name" value="CATION EFFLUX SYSTEM PROTEIN CUSB"/>
    <property type="match status" value="1"/>
</dbReference>
<dbReference type="Gene3D" id="2.40.420.20">
    <property type="match status" value="1"/>
</dbReference>
<evidence type="ECO:0000256" key="6">
    <source>
        <dbReference type="ARBA" id="ARBA00058766"/>
    </source>
</evidence>
<dbReference type="SUPFAM" id="SSF111369">
    <property type="entry name" value="HlyD-like secretion proteins"/>
    <property type="match status" value="1"/>
</dbReference>
<organism evidence="13 14">
    <name type="scientific">Duganella callida</name>
    <dbReference type="NCBI Taxonomy" id="2561932"/>
    <lineage>
        <taxon>Bacteria</taxon>
        <taxon>Pseudomonadati</taxon>
        <taxon>Pseudomonadota</taxon>
        <taxon>Betaproteobacteria</taxon>
        <taxon>Burkholderiales</taxon>
        <taxon>Oxalobacteraceae</taxon>
        <taxon>Telluria group</taxon>
        <taxon>Duganella</taxon>
    </lineage>
</organism>
<evidence type="ECO:0000259" key="11">
    <source>
        <dbReference type="Pfam" id="PF25973"/>
    </source>
</evidence>
<dbReference type="InterPro" id="IPR058647">
    <property type="entry name" value="BSH_CzcB-like"/>
</dbReference>
<dbReference type="PANTHER" id="PTHR30097:SF4">
    <property type="entry name" value="SLR6042 PROTEIN"/>
    <property type="match status" value="1"/>
</dbReference>
<name>A0A4Y9S699_9BURK</name>
<evidence type="ECO:0000256" key="1">
    <source>
        <dbReference type="ARBA" id="ARBA00009477"/>
    </source>
</evidence>
<evidence type="ECO:0000259" key="12">
    <source>
        <dbReference type="Pfam" id="PF25975"/>
    </source>
</evidence>